<dbReference type="InterPro" id="IPR041698">
    <property type="entry name" value="Methyltransf_25"/>
</dbReference>
<dbReference type="InterPro" id="IPR029063">
    <property type="entry name" value="SAM-dependent_MTases_sf"/>
</dbReference>
<sequence length="275" mass="30189">MTHDSGRTEPPAPDYRLGASERERQRLLAQGDLLRPAARALLDRIPLADGARALDVGCGPLGITDLLSAATGPRGHVTGLDADPQMIAWARESAASRHLSNVSLVHGILPSPEIPQAAFDFVHCRLLLINNTDPRQILRAMAGAARPGGWIAAQEFDWSTWQCDPPHPAWDELKSLIVPVFGGDVHIGARLPTLLRSVGATDIGVTAHVYYWRPGDLYQRLLLHFAGLFHDRITAQGTHPDTLHSLTETLRRHLDRPDTTVRESLLVQAWGRTAR</sequence>
<evidence type="ECO:0000259" key="2">
    <source>
        <dbReference type="Pfam" id="PF13649"/>
    </source>
</evidence>
<reference evidence="4" key="1">
    <citation type="journal article" date="2019" name="Int. J. Syst. Evol. Microbiol.">
        <title>The Global Catalogue of Microorganisms (GCM) 10K type strain sequencing project: providing services to taxonomists for standard genome sequencing and annotation.</title>
        <authorList>
            <consortium name="The Broad Institute Genomics Platform"/>
            <consortium name="The Broad Institute Genome Sequencing Center for Infectious Disease"/>
            <person name="Wu L."/>
            <person name="Ma J."/>
        </authorList>
    </citation>
    <scope>NUCLEOTIDE SEQUENCE [LARGE SCALE GENOMIC DNA]</scope>
    <source>
        <strain evidence="4">CGMCC 4.7304</strain>
    </source>
</reference>
<keyword evidence="4" id="KW-1185">Reference proteome</keyword>
<keyword evidence="3" id="KW-0489">Methyltransferase</keyword>
<proteinExistence type="predicted"/>
<dbReference type="GO" id="GO:0032259">
    <property type="term" value="P:methylation"/>
    <property type="evidence" value="ECO:0007669"/>
    <property type="project" value="UniProtKB-KW"/>
</dbReference>
<dbReference type="EMBL" id="JBHSPB010000011">
    <property type="protein sequence ID" value="MFC5722340.1"/>
    <property type="molecule type" value="Genomic_DNA"/>
</dbReference>
<dbReference type="GO" id="GO:0008168">
    <property type="term" value="F:methyltransferase activity"/>
    <property type="evidence" value="ECO:0007669"/>
    <property type="project" value="UniProtKB-KW"/>
</dbReference>
<gene>
    <name evidence="3" type="ORF">ACFP1Z_19420</name>
</gene>
<dbReference type="RefSeq" id="WP_390317724.1">
    <property type="nucleotide sequence ID" value="NZ_JBHSPB010000011.1"/>
</dbReference>
<protein>
    <submittedName>
        <fullName evidence="3">Methyltransferase domain-containing protein</fullName>
    </submittedName>
</protein>
<evidence type="ECO:0000313" key="3">
    <source>
        <dbReference type="EMBL" id="MFC5722340.1"/>
    </source>
</evidence>
<accession>A0ABW0Z7F9</accession>
<comment type="caution">
    <text evidence="3">The sequence shown here is derived from an EMBL/GenBank/DDBJ whole genome shotgun (WGS) entry which is preliminary data.</text>
</comment>
<dbReference type="SUPFAM" id="SSF53335">
    <property type="entry name" value="S-adenosyl-L-methionine-dependent methyltransferases"/>
    <property type="match status" value="1"/>
</dbReference>
<evidence type="ECO:0000256" key="1">
    <source>
        <dbReference type="ARBA" id="ARBA00022679"/>
    </source>
</evidence>
<organism evidence="3 4">
    <name type="scientific">Streptomyces gamaensis</name>
    <dbReference type="NCBI Taxonomy" id="1763542"/>
    <lineage>
        <taxon>Bacteria</taxon>
        <taxon>Bacillati</taxon>
        <taxon>Actinomycetota</taxon>
        <taxon>Actinomycetes</taxon>
        <taxon>Kitasatosporales</taxon>
        <taxon>Streptomycetaceae</taxon>
        <taxon>Streptomyces</taxon>
    </lineage>
</organism>
<keyword evidence="1" id="KW-0808">Transferase</keyword>
<dbReference type="Pfam" id="PF13649">
    <property type="entry name" value="Methyltransf_25"/>
    <property type="match status" value="1"/>
</dbReference>
<dbReference type="Proteomes" id="UP001596083">
    <property type="component" value="Unassembled WGS sequence"/>
</dbReference>
<dbReference type="PANTHER" id="PTHR43861">
    <property type="entry name" value="TRANS-ACONITATE 2-METHYLTRANSFERASE-RELATED"/>
    <property type="match status" value="1"/>
</dbReference>
<dbReference type="CDD" id="cd02440">
    <property type="entry name" value="AdoMet_MTases"/>
    <property type="match status" value="1"/>
</dbReference>
<feature type="domain" description="Methyltransferase" evidence="2">
    <location>
        <begin position="54"/>
        <end position="149"/>
    </location>
</feature>
<dbReference type="Gene3D" id="3.40.50.150">
    <property type="entry name" value="Vaccinia Virus protein VP39"/>
    <property type="match status" value="1"/>
</dbReference>
<evidence type="ECO:0000313" key="4">
    <source>
        <dbReference type="Proteomes" id="UP001596083"/>
    </source>
</evidence>
<name>A0ABW0Z7F9_9ACTN</name>